<evidence type="ECO:0000313" key="4">
    <source>
        <dbReference type="Proteomes" id="UP000027238"/>
    </source>
</evidence>
<dbReference type="OrthoDB" id="4802915at2759"/>
<protein>
    <recommendedName>
        <fullName evidence="5">PNPLA domain-containing protein</fullName>
    </recommendedName>
</protein>
<organism evidence="3 4">
    <name type="scientific">Colletotrichum sublineola</name>
    <name type="common">Sorghum anthracnose fungus</name>
    <dbReference type="NCBI Taxonomy" id="1173701"/>
    <lineage>
        <taxon>Eukaryota</taxon>
        <taxon>Fungi</taxon>
        <taxon>Dikarya</taxon>
        <taxon>Ascomycota</taxon>
        <taxon>Pezizomycotina</taxon>
        <taxon>Sordariomycetes</taxon>
        <taxon>Hypocreomycetidae</taxon>
        <taxon>Glomerellales</taxon>
        <taxon>Glomerellaceae</taxon>
        <taxon>Colletotrichum</taxon>
        <taxon>Colletotrichum graminicola species complex</taxon>
    </lineage>
</organism>
<dbReference type="PANTHER" id="PTHR24185:SF1">
    <property type="entry name" value="CALCIUM-INDEPENDENT PHOSPHOLIPASE A2-GAMMA"/>
    <property type="match status" value="1"/>
</dbReference>
<dbReference type="eggNOG" id="KOG4231">
    <property type="taxonomic scope" value="Eukaryota"/>
</dbReference>
<reference evidence="4" key="1">
    <citation type="journal article" date="2014" name="Genome Announc.">
        <title>Draft genome sequence of Colletotrichum sublineola, a destructive pathogen of cultivated sorghum.</title>
        <authorList>
            <person name="Baroncelli R."/>
            <person name="Sanz-Martin J.M."/>
            <person name="Rech G.E."/>
            <person name="Sukno S.A."/>
            <person name="Thon M.R."/>
        </authorList>
    </citation>
    <scope>NUCLEOTIDE SEQUENCE [LARGE SCALE GENOMIC DNA]</scope>
    <source>
        <strain evidence="4">TX430BB</strain>
    </source>
</reference>
<dbReference type="GO" id="GO:0016042">
    <property type="term" value="P:lipid catabolic process"/>
    <property type="evidence" value="ECO:0007669"/>
    <property type="project" value="UniProtKB-KW"/>
</dbReference>
<dbReference type="GO" id="GO:0004620">
    <property type="term" value="F:phospholipase activity"/>
    <property type="evidence" value="ECO:0007669"/>
    <property type="project" value="TreeGrafter"/>
</dbReference>
<dbReference type="AlphaFoldDB" id="A0A066X1R7"/>
<evidence type="ECO:0008006" key="5">
    <source>
        <dbReference type="Google" id="ProtNLM"/>
    </source>
</evidence>
<dbReference type="SUPFAM" id="SSF52151">
    <property type="entry name" value="FabD/lysophospholipase-like"/>
    <property type="match status" value="1"/>
</dbReference>
<dbReference type="PANTHER" id="PTHR24185">
    <property type="entry name" value="CALCIUM-INDEPENDENT PHOSPHOLIPASE A2-GAMMA"/>
    <property type="match status" value="1"/>
</dbReference>
<dbReference type="InterPro" id="IPR016035">
    <property type="entry name" value="Acyl_Trfase/lysoPLipase"/>
</dbReference>
<evidence type="ECO:0000256" key="2">
    <source>
        <dbReference type="ARBA" id="ARBA00022963"/>
    </source>
</evidence>
<accession>A0A066X1R7</accession>
<dbReference type="Proteomes" id="UP000027238">
    <property type="component" value="Unassembled WGS sequence"/>
</dbReference>
<dbReference type="GO" id="GO:0016020">
    <property type="term" value="C:membrane"/>
    <property type="evidence" value="ECO:0007669"/>
    <property type="project" value="TreeGrafter"/>
</dbReference>
<keyword evidence="1" id="KW-0378">Hydrolase</keyword>
<dbReference type="GO" id="GO:0006631">
    <property type="term" value="P:fatty acid metabolic process"/>
    <property type="evidence" value="ECO:0007669"/>
    <property type="project" value="TreeGrafter"/>
</dbReference>
<name>A0A066X1R7_COLSU</name>
<dbReference type="HOGENOM" id="CLU_366378_0_0_1"/>
<keyword evidence="4" id="KW-1185">Reference proteome</keyword>
<keyword evidence="2" id="KW-0442">Lipid degradation</keyword>
<dbReference type="EMBL" id="JMSE01001565">
    <property type="protein sequence ID" value="KDN59960.1"/>
    <property type="molecule type" value="Genomic_DNA"/>
</dbReference>
<evidence type="ECO:0000256" key="1">
    <source>
        <dbReference type="ARBA" id="ARBA00022801"/>
    </source>
</evidence>
<evidence type="ECO:0000313" key="3">
    <source>
        <dbReference type="EMBL" id="KDN59960.1"/>
    </source>
</evidence>
<proteinExistence type="predicted"/>
<dbReference type="STRING" id="1173701.A0A066X1R7"/>
<gene>
    <name evidence="3" type="ORF">CSUB01_12257</name>
</gene>
<keyword evidence="2" id="KW-0443">Lipid metabolism</keyword>
<dbReference type="Gene3D" id="3.40.1090.10">
    <property type="entry name" value="Cytosolic phospholipase A2 catalytic domain"/>
    <property type="match status" value="1"/>
</dbReference>
<comment type="caution">
    <text evidence="3">The sequence shown here is derived from an EMBL/GenBank/DDBJ whole genome shotgun (WGS) entry which is preliminary data.</text>
</comment>
<sequence>MQGPTAYPSSSACMLIDNQSHCCFENIVVYQGKKVPGKVPDDIFSQVQGVRDRRKKEKTLWDWHTLFRVSRGLLQQLAHAPESAPGTKVDVSYVSAFDMSRLPQSLKKMSPWLEDAWGEWIQQATSVDNLRQTRLPILANALSVDTKLTGLPIQIFFDLAIGTSVGGINALSIGVLESSLDTCEKDFLQLAPKLFPKASTKLGRWYQKLSQCVRLVFKDSIYSPSGPILNSITGRTRLRGPRTSLYKQKPYEQMKVAVTSIESKTSMSKLFTTYTGHDNRLAELSRSGPLLVQEAAEITSAAPLIFPPKPLGSPTSLYYDGLEIPLLHARSEASRLCPRKNVPDYILSAGNGIMKATPNNMVNSISRFAHFSLESLWGHRQYQRLGGPAGEAFNEFRIDPTLDMEAVALDDTDAIGKMVKQLDRQFVVDRELRQRIKQLSLIMVAPLFYFQFETTPRMNRRGEVLCKGFVACRYEDDPSITRALATRFKGLSIIVADSEYSVAADERTVVNFTLQSWSVPFDIRLKHNDKSSSITGFPQSADALLELQIHGGGRITRDLPMRKIKSSRMGNSKKPAKHRLMDAPIFESRPSKKLKTSNSSQSQDFECTNTLAMGFYPMCPIYDSGGITTENSLQINSIQETLVDGDQPEVNLGIRNYSTSEEGVEEQPMTETSVTTINTTAAEDVYGIPWPNYALCFESSFLVPDLFFPVLNDQHLPTGLSQATVAVEPSSSPEGYTADTSDVLGVIRRSIAGFLTRIQFT</sequence>